<feature type="region of interest" description="Disordered" evidence="1">
    <location>
        <begin position="35"/>
        <end position="66"/>
    </location>
</feature>
<name>A0A6A4GLK4_9AGAR</name>
<proteinExistence type="predicted"/>
<gene>
    <name evidence="3" type="ORF">BT96DRAFT_1026269</name>
</gene>
<reference evidence="3" key="1">
    <citation type="journal article" date="2019" name="Environ. Microbiol.">
        <title>Fungal ecological strategies reflected in gene transcription - a case study of two litter decomposers.</title>
        <authorList>
            <person name="Barbi F."/>
            <person name="Kohler A."/>
            <person name="Barry K."/>
            <person name="Baskaran P."/>
            <person name="Daum C."/>
            <person name="Fauchery L."/>
            <person name="Ihrmark K."/>
            <person name="Kuo A."/>
            <person name="LaButti K."/>
            <person name="Lipzen A."/>
            <person name="Morin E."/>
            <person name="Grigoriev I.V."/>
            <person name="Henrissat B."/>
            <person name="Lindahl B."/>
            <person name="Martin F."/>
        </authorList>
    </citation>
    <scope>NUCLEOTIDE SEQUENCE</scope>
    <source>
        <strain evidence="3">JB14</strain>
    </source>
</reference>
<feature type="region of interest" description="Disordered" evidence="1">
    <location>
        <begin position="110"/>
        <end position="155"/>
    </location>
</feature>
<evidence type="ECO:0000256" key="2">
    <source>
        <dbReference type="SAM" id="Phobius"/>
    </source>
</evidence>
<dbReference type="AlphaFoldDB" id="A0A6A4GLK4"/>
<dbReference type="OrthoDB" id="3268868at2759"/>
<organism evidence="3 4">
    <name type="scientific">Gymnopus androsaceus JB14</name>
    <dbReference type="NCBI Taxonomy" id="1447944"/>
    <lineage>
        <taxon>Eukaryota</taxon>
        <taxon>Fungi</taxon>
        <taxon>Dikarya</taxon>
        <taxon>Basidiomycota</taxon>
        <taxon>Agaricomycotina</taxon>
        <taxon>Agaricomycetes</taxon>
        <taxon>Agaricomycetidae</taxon>
        <taxon>Agaricales</taxon>
        <taxon>Marasmiineae</taxon>
        <taxon>Omphalotaceae</taxon>
        <taxon>Gymnopus</taxon>
    </lineage>
</organism>
<evidence type="ECO:0000313" key="4">
    <source>
        <dbReference type="Proteomes" id="UP000799118"/>
    </source>
</evidence>
<keyword evidence="2" id="KW-0812">Transmembrane</keyword>
<evidence type="ECO:0000256" key="1">
    <source>
        <dbReference type="SAM" id="MobiDB-lite"/>
    </source>
</evidence>
<protein>
    <submittedName>
        <fullName evidence="3">Uncharacterized protein</fullName>
    </submittedName>
</protein>
<keyword evidence="4" id="KW-1185">Reference proteome</keyword>
<feature type="compositionally biased region" description="Low complexity" evidence="1">
    <location>
        <begin position="110"/>
        <end position="133"/>
    </location>
</feature>
<feature type="compositionally biased region" description="Low complexity" evidence="1">
    <location>
        <begin position="141"/>
        <end position="155"/>
    </location>
</feature>
<dbReference type="EMBL" id="ML769889">
    <property type="protein sequence ID" value="KAE9386336.1"/>
    <property type="molecule type" value="Genomic_DNA"/>
</dbReference>
<dbReference type="Proteomes" id="UP000799118">
    <property type="component" value="Unassembled WGS sequence"/>
</dbReference>
<sequence>MSYDASLLASAPKATREMVQEGYNPYILDAQTQARSKSSQIAPAAVENGENSQPPSKEAHLNTRTTPKLPFYRTRTGIIIISLVALAILAAIIGGAVGGTRHSSHAINSVSSLSSSSSSSSSSATASSNSNGAQGVGGGTSTTTTTSATTSAREN</sequence>
<keyword evidence="2" id="KW-0472">Membrane</keyword>
<feature type="transmembrane region" description="Helical" evidence="2">
    <location>
        <begin position="77"/>
        <end position="97"/>
    </location>
</feature>
<accession>A0A6A4GLK4</accession>
<evidence type="ECO:0000313" key="3">
    <source>
        <dbReference type="EMBL" id="KAE9386336.1"/>
    </source>
</evidence>
<keyword evidence="2" id="KW-1133">Transmembrane helix</keyword>